<keyword evidence="1" id="KW-0808">Transferase</keyword>
<evidence type="ECO:0000313" key="1">
    <source>
        <dbReference type="EMBL" id="AAU83949.1"/>
    </source>
</evidence>
<name>Q649H8_UNCAG</name>
<organism evidence="1">
    <name type="scientific">Uncultured archaeon GZfos26G2</name>
    <dbReference type="NCBI Taxonomy" id="3386331"/>
    <lineage>
        <taxon>Archaea</taxon>
        <taxon>Methanobacteriati</taxon>
        <taxon>Methanobacteriota</taxon>
        <taxon>Stenosarchaea group</taxon>
        <taxon>Methanomicrobia</taxon>
        <taxon>Candidatus Methanophagales</taxon>
        <taxon>Candidatus Methanophagaceae</taxon>
        <taxon>Candidatus Methanophaga</taxon>
    </lineage>
</organism>
<dbReference type="SUPFAM" id="SSF51726">
    <property type="entry name" value="UROD/MetE-like"/>
    <property type="match status" value="1"/>
</dbReference>
<dbReference type="GO" id="GO:0032259">
    <property type="term" value="P:methylation"/>
    <property type="evidence" value="ECO:0007669"/>
    <property type="project" value="UniProtKB-KW"/>
</dbReference>
<dbReference type="Gene3D" id="3.20.20.210">
    <property type="match status" value="1"/>
</dbReference>
<proteinExistence type="predicted"/>
<reference evidence="1" key="1">
    <citation type="journal article" date="2004" name="Science">
        <title>Reverse methanogenesis: testing the hypothesis with environmental genomics.</title>
        <authorList>
            <person name="Hallam S.J."/>
            <person name="Putnam N."/>
            <person name="Preston C.M."/>
            <person name="Detter J.C."/>
            <person name="Rokhsar D."/>
            <person name="Richardson P.M."/>
            <person name="DeLong E.F."/>
        </authorList>
    </citation>
    <scope>NUCLEOTIDE SEQUENCE</scope>
</reference>
<dbReference type="CDD" id="cd03310">
    <property type="entry name" value="CIMS_like"/>
    <property type="match status" value="1"/>
</dbReference>
<accession>Q649H8</accession>
<sequence length="346" mass="39180">MKRALFDDIGSYPLPEGRTKEWMKSAFANLEPHKDELYEIIIGSMWQKINAGVEVPNYPQFQNMITQFSEHIMDDGRTEAPLLIKEEEAKMVEMEVLAELAEEYKEKEGKKLGVRICVTGPIELYYNLFTPPVYMDMLSPLAKSVGRFIKHAVEGARNYDVVCVSIDEPSMGLDPRIEEEGIITALELASEYAFQSGIDTQIHLHSPIFYETVCQVEGIKVIGMESAANPSLLALIDKDQLEKYDKFLRVGVSRTDILSIAAEYDELHHTNAFKDKSVLETIVNEYNSPDKVKKRLEKAYSIFGDRIRYVGPDCGLGPFPNQELAYLVLKNTAAGIKAFYSDIDRE</sequence>
<dbReference type="GO" id="GO:0008168">
    <property type="term" value="F:methyltransferase activity"/>
    <property type="evidence" value="ECO:0007669"/>
    <property type="project" value="UniProtKB-KW"/>
</dbReference>
<dbReference type="NCBIfam" id="NF004712">
    <property type="entry name" value="PRK06052.1"/>
    <property type="match status" value="1"/>
</dbReference>
<gene>
    <name evidence="1" type="ORF">GZ35A2_24</name>
</gene>
<dbReference type="AlphaFoldDB" id="Q649H8"/>
<dbReference type="InterPro" id="IPR038071">
    <property type="entry name" value="UROD/MetE-like_sf"/>
</dbReference>
<protein>
    <submittedName>
        <fullName evidence="1">5-methyltetrahydropteroyltriglutamate-homocysteine methyltransferase</fullName>
    </submittedName>
</protein>
<keyword evidence="1" id="KW-0489">Methyltransferase</keyword>
<reference evidence="1" key="2">
    <citation type="submission" date="2004-08" db="EMBL/GenBank/DDBJ databases">
        <authorList>
            <person name="Putnam N."/>
            <person name="Detter J.C."/>
            <person name="Richardson P.M."/>
            <person name="Rokhsar D."/>
        </authorList>
    </citation>
    <scope>NUCLEOTIDE SEQUENCE</scope>
</reference>
<dbReference type="EMBL" id="AY714863">
    <property type="protein sequence ID" value="AAU83949.1"/>
    <property type="molecule type" value="Genomic_DNA"/>
</dbReference>